<reference evidence="1 2" key="1">
    <citation type="submission" date="2017-11" db="EMBL/GenBank/DDBJ databases">
        <title>De-novo sequencing of pomegranate (Punica granatum L.) genome.</title>
        <authorList>
            <person name="Akparov Z."/>
            <person name="Amiraslanov A."/>
            <person name="Hajiyeva S."/>
            <person name="Abbasov M."/>
            <person name="Kaur K."/>
            <person name="Hamwieh A."/>
            <person name="Solovyev V."/>
            <person name="Salamov A."/>
            <person name="Braich B."/>
            <person name="Kosarev P."/>
            <person name="Mahmoud A."/>
            <person name="Hajiyev E."/>
            <person name="Babayeva S."/>
            <person name="Izzatullayeva V."/>
            <person name="Mammadov A."/>
            <person name="Mammadov A."/>
            <person name="Sharifova S."/>
            <person name="Ojaghi J."/>
            <person name="Eynullazada K."/>
            <person name="Bayramov B."/>
            <person name="Abdulazimova A."/>
            <person name="Shahmuradov I."/>
        </authorList>
    </citation>
    <scope>NUCLEOTIDE SEQUENCE [LARGE SCALE GENOMIC DNA]</scope>
    <source>
        <strain evidence="2">cv. AG2017</strain>
        <tissue evidence="1">Leaf</tissue>
    </source>
</reference>
<dbReference type="Proteomes" id="UP000233551">
    <property type="component" value="Unassembled WGS sequence"/>
</dbReference>
<name>A0A2I0LD98_PUNGR</name>
<accession>A0A2I0LD98</accession>
<sequence length="95" mass="9963">MQHGFDEGDGGAQPAIHPLIEVAVEIPQRPRFGGEWLAVAPLPSRFGRSHEIEISQIGAQEARTLSSLNLGLKLLGASKLISQALGGSGARLKGV</sequence>
<evidence type="ECO:0000313" key="1">
    <source>
        <dbReference type="EMBL" id="PKI78653.1"/>
    </source>
</evidence>
<proteinExistence type="predicted"/>
<dbReference type="AlphaFoldDB" id="A0A2I0LD98"/>
<comment type="caution">
    <text evidence="1">The sequence shown here is derived from an EMBL/GenBank/DDBJ whole genome shotgun (WGS) entry which is preliminary data.</text>
</comment>
<dbReference type="EMBL" id="PGOL01000038">
    <property type="protein sequence ID" value="PKI78653.1"/>
    <property type="molecule type" value="Genomic_DNA"/>
</dbReference>
<keyword evidence="2" id="KW-1185">Reference proteome</keyword>
<protein>
    <submittedName>
        <fullName evidence="1">Uncharacterized protein</fullName>
    </submittedName>
</protein>
<organism evidence="1 2">
    <name type="scientific">Punica granatum</name>
    <name type="common">Pomegranate</name>
    <dbReference type="NCBI Taxonomy" id="22663"/>
    <lineage>
        <taxon>Eukaryota</taxon>
        <taxon>Viridiplantae</taxon>
        <taxon>Streptophyta</taxon>
        <taxon>Embryophyta</taxon>
        <taxon>Tracheophyta</taxon>
        <taxon>Spermatophyta</taxon>
        <taxon>Magnoliopsida</taxon>
        <taxon>eudicotyledons</taxon>
        <taxon>Gunneridae</taxon>
        <taxon>Pentapetalae</taxon>
        <taxon>rosids</taxon>
        <taxon>malvids</taxon>
        <taxon>Myrtales</taxon>
        <taxon>Lythraceae</taxon>
        <taxon>Punica</taxon>
    </lineage>
</organism>
<evidence type="ECO:0000313" key="2">
    <source>
        <dbReference type="Proteomes" id="UP000233551"/>
    </source>
</evidence>
<gene>
    <name evidence="1" type="ORF">CRG98_001030</name>
</gene>